<dbReference type="PANTHER" id="PTHR35458">
    <property type="entry name" value="SLR0755 PROTEIN"/>
    <property type="match status" value="1"/>
</dbReference>
<dbReference type="AlphaFoldDB" id="A0A1G2D8H2"/>
<dbReference type="Proteomes" id="UP000177996">
    <property type="component" value="Unassembled WGS sequence"/>
</dbReference>
<proteinExistence type="predicted"/>
<dbReference type="Pfam" id="PF01936">
    <property type="entry name" value="NYN"/>
    <property type="match status" value="1"/>
</dbReference>
<sequence>MENVPRVNIYIDGNNLYRGAKELGFEIDYKKFRHWLRQKYHTHQVYLFIGLVPNRVKFYEYLQECGFILVFKQTVSVGGSVKGNCDAELVLKATSDFYTKAFDKCLLVTGDGDFGCLVEFLASNASLSGLLAPDEKKRSILLRNKNIEITFLNDLYHKFSKRSA</sequence>
<name>A0A1G2D8H2_9BACT</name>
<dbReference type="GO" id="GO:0004540">
    <property type="term" value="F:RNA nuclease activity"/>
    <property type="evidence" value="ECO:0007669"/>
    <property type="project" value="InterPro"/>
</dbReference>
<evidence type="ECO:0000259" key="1">
    <source>
        <dbReference type="Pfam" id="PF01936"/>
    </source>
</evidence>
<reference evidence="2 3" key="1">
    <citation type="journal article" date="2016" name="Nat. Commun.">
        <title>Thousands of microbial genomes shed light on interconnected biogeochemical processes in an aquifer system.</title>
        <authorList>
            <person name="Anantharaman K."/>
            <person name="Brown C.T."/>
            <person name="Hug L.A."/>
            <person name="Sharon I."/>
            <person name="Castelle C.J."/>
            <person name="Probst A.J."/>
            <person name="Thomas B.C."/>
            <person name="Singh A."/>
            <person name="Wilkins M.J."/>
            <person name="Karaoz U."/>
            <person name="Brodie E.L."/>
            <person name="Williams K.H."/>
            <person name="Hubbard S.S."/>
            <person name="Banfield J.F."/>
        </authorList>
    </citation>
    <scope>NUCLEOTIDE SEQUENCE [LARGE SCALE GENOMIC DNA]</scope>
</reference>
<dbReference type="InterPro" id="IPR021139">
    <property type="entry name" value="NYN"/>
</dbReference>
<accession>A0A1G2D8H2</accession>
<dbReference type="Gene3D" id="3.40.50.1010">
    <property type="entry name" value="5'-nuclease"/>
    <property type="match status" value="1"/>
</dbReference>
<evidence type="ECO:0000313" key="3">
    <source>
        <dbReference type="Proteomes" id="UP000177996"/>
    </source>
</evidence>
<gene>
    <name evidence="2" type="ORF">A3D65_00075</name>
</gene>
<dbReference type="InterPro" id="IPR047140">
    <property type="entry name" value="LabA"/>
</dbReference>
<organism evidence="2 3">
    <name type="scientific">Candidatus Lloydbacteria bacterium RIFCSPHIGHO2_02_FULL_50_13</name>
    <dbReference type="NCBI Taxonomy" id="1798661"/>
    <lineage>
        <taxon>Bacteria</taxon>
        <taxon>Candidatus Lloydiibacteriota</taxon>
    </lineage>
</organism>
<evidence type="ECO:0000313" key="2">
    <source>
        <dbReference type="EMBL" id="OGZ09909.1"/>
    </source>
</evidence>
<comment type="caution">
    <text evidence="2">The sequence shown here is derived from an EMBL/GenBank/DDBJ whole genome shotgun (WGS) entry which is preliminary data.</text>
</comment>
<dbReference type="EMBL" id="MHLL01000014">
    <property type="protein sequence ID" value="OGZ09909.1"/>
    <property type="molecule type" value="Genomic_DNA"/>
</dbReference>
<feature type="domain" description="NYN" evidence="1">
    <location>
        <begin position="6"/>
        <end position="144"/>
    </location>
</feature>
<dbReference type="STRING" id="1798661.A3D65_00075"/>
<protein>
    <recommendedName>
        <fullName evidence="1">NYN domain-containing protein</fullName>
    </recommendedName>
</protein>
<dbReference type="PANTHER" id="PTHR35458:SF2">
    <property type="entry name" value="SLR0755 PROTEIN"/>
    <property type="match status" value="1"/>
</dbReference>